<name>A0AAD7H5X9_9AGAR</name>
<sequence length="585" mass="62525">MTTRAPASAPPDWNSLGSMWPPEDKMDDIPSSQAWTSASEWASTRPTLASSPLPIHLCSPVPVALVRVRERRQHRLVLPSVDTAYSTSSNNPAAELANCVRKNAGVILAVQIGSEPQYHPPAFTAPPAPSYPAPNTAASAFTTAPVAPIQTATQSRPKTSHTTIERRYRTNLNARIQSLRQAVPALRVVDKAAAIKAGEPSTGGDASDPEDHIDARSFVDGVKIARKRSKANVLGKAVEYIHVLKNRERRLTRELEGLKTLLRVGRRNGAVGRVGARVGGDVWGGGERDAAGVQDGDEEGESDDEGGGGEGKTRKKAKVAVEAAPKVEVERKPAAAPVVEGEKKKRGRPRKVVPSLRPTACTSPLYASHSLYAMCALSVSVSTGLPHLPPSRFPPLFPMFLFPLDPPPSRHRGTPAPSSRALHRACIYRMRALRAALVPIPLVFVFALTLPPPRSPPLCTMPHYRVECNSHSVVCTRLGSDAGHAHTHVVCVCVESPRSSPSPFSPPFPPFPAAPAGAVELSANCTKLDSVVVLLARGDARAEFARTHCADVRPLCCIPAPLFFLSPLPIPSFSESVSAACPLRT</sequence>
<feature type="compositionally biased region" description="Acidic residues" evidence="1">
    <location>
        <begin position="295"/>
        <end position="307"/>
    </location>
</feature>
<dbReference type="SUPFAM" id="SSF47459">
    <property type="entry name" value="HLH, helix-loop-helix DNA-binding domain"/>
    <property type="match status" value="1"/>
</dbReference>
<dbReference type="Pfam" id="PF00010">
    <property type="entry name" value="HLH"/>
    <property type="match status" value="1"/>
</dbReference>
<gene>
    <name evidence="3" type="ORF">B0H16DRAFT_1811369</name>
</gene>
<feature type="domain" description="BHLH" evidence="2">
    <location>
        <begin position="156"/>
        <end position="244"/>
    </location>
</feature>
<dbReference type="PANTHER" id="PTHR47336">
    <property type="entry name" value="TRANSCRIPTION FACTOR HMS1-RELATED"/>
    <property type="match status" value="1"/>
</dbReference>
<dbReference type="SMART" id="SM00353">
    <property type="entry name" value="HLH"/>
    <property type="match status" value="1"/>
</dbReference>
<dbReference type="Proteomes" id="UP001215598">
    <property type="component" value="Unassembled WGS sequence"/>
</dbReference>
<dbReference type="InterPro" id="IPR011598">
    <property type="entry name" value="bHLH_dom"/>
</dbReference>
<protein>
    <recommendedName>
        <fullName evidence="2">BHLH domain-containing protein</fullName>
    </recommendedName>
</protein>
<dbReference type="Gene3D" id="4.10.280.10">
    <property type="entry name" value="Helix-loop-helix DNA-binding domain"/>
    <property type="match status" value="1"/>
</dbReference>
<keyword evidence="4" id="KW-1185">Reference proteome</keyword>
<dbReference type="PANTHER" id="PTHR47336:SF2">
    <property type="entry name" value="TRANSCRIPTION FACTOR HMS1-RELATED"/>
    <property type="match status" value="1"/>
</dbReference>
<feature type="region of interest" description="Disordered" evidence="1">
    <location>
        <begin position="1"/>
        <end position="33"/>
    </location>
</feature>
<evidence type="ECO:0000259" key="2">
    <source>
        <dbReference type="PROSITE" id="PS50888"/>
    </source>
</evidence>
<evidence type="ECO:0000256" key="1">
    <source>
        <dbReference type="SAM" id="MobiDB-lite"/>
    </source>
</evidence>
<feature type="region of interest" description="Disordered" evidence="1">
    <location>
        <begin position="282"/>
        <end position="355"/>
    </location>
</feature>
<comment type="caution">
    <text evidence="3">The sequence shown here is derived from an EMBL/GenBank/DDBJ whole genome shotgun (WGS) entry which is preliminary data.</text>
</comment>
<dbReference type="InterPro" id="IPR052099">
    <property type="entry name" value="Regulatory_TF_Diverse"/>
</dbReference>
<accession>A0AAD7H5X9</accession>
<dbReference type="InterPro" id="IPR036638">
    <property type="entry name" value="HLH_DNA-bd_sf"/>
</dbReference>
<dbReference type="AlphaFoldDB" id="A0AAD7H5X9"/>
<reference evidence="3" key="1">
    <citation type="submission" date="2023-03" db="EMBL/GenBank/DDBJ databases">
        <title>Massive genome expansion in bonnet fungi (Mycena s.s.) driven by repeated elements and novel gene families across ecological guilds.</title>
        <authorList>
            <consortium name="Lawrence Berkeley National Laboratory"/>
            <person name="Harder C.B."/>
            <person name="Miyauchi S."/>
            <person name="Viragh M."/>
            <person name="Kuo A."/>
            <person name="Thoen E."/>
            <person name="Andreopoulos B."/>
            <person name="Lu D."/>
            <person name="Skrede I."/>
            <person name="Drula E."/>
            <person name="Henrissat B."/>
            <person name="Morin E."/>
            <person name="Kohler A."/>
            <person name="Barry K."/>
            <person name="LaButti K."/>
            <person name="Morin E."/>
            <person name="Salamov A."/>
            <person name="Lipzen A."/>
            <person name="Mereny Z."/>
            <person name="Hegedus B."/>
            <person name="Baldrian P."/>
            <person name="Stursova M."/>
            <person name="Weitz H."/>
            <person name="Taylor A."/>
            <person name="Grigoriev I.V."/>
            <person name="Nagy L.G."/>
            <person name="Martin F."/>
            <person name="Kauserud H."/>
        </authorList>
    </citation>
    <scope>NUCLEOTIDE SEQUENCE</scope>
    <source>
        <strain evidence="3">CBHHK182m</strain>
    </source>
</reference>
<dbReference type="EMBL" id="JARKIB010000350">
    <property type="protein sequence ID" value="KAJ7713158.1"/>
    <property type="molecule type" value="Genomic_DNA"/>
</dbReference>
<proteinExistence type="predicted"/>
<evidence type="ECO:0000313" key="3">
    <source>
        <dbReference type="EMBL" id="KAJ7713158.1"/>
    </source>
</evidence>
<dbReference type="PROSITE" id="PS50888">
    <property type="entry name" value="BHLH"/>
    <property type="match status" value="1"/>
</dbReference>
<organism evidence="3 4">
    <name type="scientific">Mycena metata</name>
    <dbReference type="NCBI Taxonomy" id="1033252"/>
    <lineage>
        <taxon>Eukaryota</taxon>
        <taxon>Fungi</taxon>
        <taxon>Dikarya</taxon>
        <taxon>Basidiomycota</taxon>
        <taxon>Agaricomycotina</taxon>
        <taxon>Agaricomycetes</taxon>
        <taxon>Agaricomycetidae</taxon>
        <taxon>Agaricales</taxon>
        <taxon>Marasmiineae</taxon>
        <taxon>Mycenaceae</taxon>
        <taxon>Mycena</taxon>
    </lineage>
</organism>
<evidence type="ECO:0000313" key="4">
    <source>
        <dbReference type="Proteomes" id="UP001215598"/>
    </source>
</evidence>
<dbReference type="GO" id="GO:0046983">
    <property type="term" value="F:protein dimerization activity"/>
    <property type="evidence" value="ECO:0007669"/>
    <property type="project" value="InterPro"/>
</dbReference>